<dbReference type="CDD" id="cd02516">
    <property type="entry name" value="CDP-ME_synthetase"/>
    <property type="match status" value="1"/>
</dbReference>
<dbReference type="GO" id="GO:0050518">
    <property type="term" value="F:2-C-methyl-D-erythritol 4-phosphate cytidylyltransferase activity"/>
    <property type="evidence" value="ECO:0007669"/>
    <property type="project" value="TreeGrafter"/>
</dbReference>
<dbReference type="InterPro" id="IPR050088">
    <property type="entry name" value="IspD/TarI_cytidylyltransf_bact"/>
</dbReference>
<keyword evidence="2 4" id="KW-0548">Nucleotidyltransferase</keyword>
<name>A0A9D1LP89_9FIRM</name>
<reference evidence="4" key="1">
    <citation type="submission" date="2020-10" db="EMBL/GenBank/DDBJ databases">
        <authorList>
            <person name="Gilroy R."/>
        </authorList>
    </citation>
    <scope>NUCLEOTIDE SEQUENCE</scope>
    <source>
        <strain evidence="4">ChiGjej1B1-22543</strain>
    </source>
</reference>
<evidence type="ECO:0000313" key="5">
    <source>
        <dbReference type="Proteomes" id="UP000824070"/>
    </source>
</evidence>
<comment type="caution">
    <text evidence="4">The sequence shown here is derived from an EMBL/GenBank/DDBJ whole genome shotgun (WGS) entry which is preliminary data.</text>
</comment>
<keyword evidence="1" id="KW-0808">Transferase</keyword>
<keyword evidence="3" id="KW-0414">Isoprene biosynthesis</keyword>
<protein>
    <submittedName>
        <fullName evidence="4">2-C-methyl-D-erythritol 4-phosphate cytidylyltransferase</fullName>
    </submittedName>
</protein>
<sequence>MAKKAFAILPLGGSGQRFGSDNPKQLIPFNGKPLFRYAFDALANSSLISTIVLPCLEGTVDEVARSINGFDNGKDILFVKGGATRFESVRNAVMALPDEGFVLISDGDRPFLNEDLMADCLSKAEQTGGAVAAIASSDSLLQIGEAPHYVDRGSIMRVQTPQCFDLAKLKEAYAKSDGRNYSDEGSLFMAAGYSLAISKGDIRNIKVDTPAHAALFFALGEKDE</sequence>
<organism evidence="4 5">
    <name type="scientific">Candidatus Alloenteromonas pullicola</name>
    <dbReference type="NCBI Taxonomy" id="2840784"/>
    <lineage>
        <taxon>Bacteria</taxon>
        <taxon>Bacillati</taxon>
        <taxon>Bacillota</taxon>
        <taxon>Bacillota incertae sedis</taxon>
        <taxon>Candidatus Alloenteromonas</taxon>
    </lineage>
</organism>
<dbReference type="EMBL" id="DVMV01000032">
    <property type="protein sequence ID" value="HIU45476.1"/>
    <property type="molecule type" value="Genomic_DNA"/>
</dbReference>
<dbReference type="Pfam" id="PF01128">
    <property type="entry name" value="IspD"/>
    <property type="match status" value="1"/>
</dbReference>
<gene>
    <name evidence="4" type="ORF">IAC52_04180</name>
</gene>
<dbReference type="InterPro" id="IPR029044">
    <property type="entry name" value="Nucleotide-diphossugar_trans"/>
</dbReference>
<evidence type="ECO:0000256" key="1">
    <source>
        <dbReference type="ARBA" id="ARBA00022679"/>
    </source>
</evidence>
<dbReference type="SUPFAM" id="SSF53448">
    <property type="entry name" value="Nucleotide-diphospho-sugar transferases"/>
    <property type="match status" value="1"/>
</dbReference>
<dbReference type="GO" id="GO:0008299">
    <property type="term" value="P:isoprenoid biosynthetic process"/>
    <property type="evidence" value="ECO:0007669"/>
    <property type="project" value="UniProtKB-KW"/>
</dbReference>
<dbReference type="PANTHER" id="PTHR32125">
    <property type="entry name" value="2-C-METHYL-D-ERYTHRITOL 4-PHOSPHATE CYTIDYLYLTRANSFERASE, CHLOROPLASTIC"/>
    <property type="match status" value="1"/>
</dbReference>
<dbReference type="Gene3D" id="3.90.550.10">
    <property type="entry name" value="Spore Coat Polysaccharide Biosynthesis Protein SpsA, Chain A"/>
    <property type="match status" value="1"/>
</dbReference>
<dbReference type="PANTHER" id="PTHR32125:SF4">
    <property type="entry name" value="2-C-METHYL-D-ERYTHRITOL 4-PHOSPHATE CYTIDYLYLTRANSFERASE, CHLOROPLASTIC"/>
    <property type="match status" value="1"/>
</dbReference>
<proteinExistence type="predicted"/>
<dbReference type="Proteomes" id="UP000824070">
    <property type="component" value="Unassembled WGS sequence"/>
</dbReference>
<dbReference type="InterPro" id="IPR034683">
    <property type="entry name" value="IspD/TarI"/>
</dbReference>
<accession>A0A9D1LP89</accession>
<evidence type="ECO:0000313" key="4">
    <source>
        <dbReference type="EMBL" id="HIU45476.1"/>
    </source>
</evidence>
<reference evidence="4" key="2">
    <citation type="journal article" date="2021" name="PeerJ">
        <title>Extensive microbial diversity within the chicken gut microbiome revealed by metagenomics and culture.</title>
        <authorList>
            <person name="Gilroy R."/>
            <person name="Ravi A."/>
            <person name="Getino M."/>
            <person name="Pursley I."/>
            <person name="Horton D.L."/>
            <person name="Alikhan N.F."/>
            <person name="Baker D."/>
            <person name="Gharbi K."/>
            <person name="Hall N."/>
            <person name="Watson M."/>
            <person name="Adriaenssens E.M."/>
            <person name="Foster-Nyarko E."/>
            <person name="Jarju S."/>
            <person name="Secka A."/>
            <person name="Antonio M."/>
            <person name="Oren A."/>
            <person name="Chaudhuri R.R."/>
            <person name="La Ragione R."/>
            <person name="Hildebrand F."/>
            <person name="Pallen M.J."/>
        </authorList>
    </citation>
    <scope>NUCLEOTIDE SEQUENCE</scope>
    <source>
        <strain evidence="4">ChiGjej1B1-22543</strain>
    </source>
</reference>
<dbReference type="AlphaFoldDB" id="A0A9D1LP89"/>
<evidence type="ECO:0000256" key="2">
    <source>
        <dbReference type="ARBA" id="ARBA00022695"/>
    </source>
</evidence>
<evidence type="ECO:0000256" key="3">
    <source>
        <dbReference type="ARBA" id="ARBA00023229"/>
    </source>
</evidence>